<organism evidence="1 2">
    <name type="scientific">Sphingomonas psychrolutea</name>
    <dbReference type="NCBI Taxonomy" id="1259676"/>
    <lineage>
        <taxon>Bacteria</taxon>
        <taxon>Pseudomonadati</taxon>
        <taxon>Pseudomonadota</taxon>
        <taxon>Alphaproteobacteria</taxon>
        <taxon>Sphingomonadales</taxon>
        <taxon>Sphingomonadaceae</taxon>
        <taxon>Sphingomonas</taxon>
    </lineage>
</organism>
<sequence>MIRGRFYRRAVVAALFATMLAVPHRPVIGAQAKRGDKSLKTIELSGDYIIPIVVKGKSARLKVAADALKWPILNGGFANALALKSGPFKGKGKTEEGDSITISSKVVRSQYGDSRKRQRALWADRDVFTGFDGVVGPTGIGYDVVRMTLRAASPGEHIITHPLRSFPLFGLVTAAFEIDVAGERVSVDFNLDRHDTLVNASTGKLLADHYGGALSGDPVQYRLFNSERRPGRRLVLNQPFLLDGYSVGAIAVRIRPEAKSSIPDSTVVPDPDEIIVTANAKKKPRYAITLGTDYLKNCSSITFDLRAKTVALACT</sequence>
<comment type="caution">
    <text evidence="1">The sequence shown here is derived from an EMBL/GenBank/DDBJ whole genome shotgun (WGS) entry which is preliminary data.</text>
</comment>
<accession>A0ABQ1GR41</accession>
<dbReference type="EMBL" id="BMDW01000009">
    <property type="protein sequence ID" value="GGA48357.1"/>
    <property type="molecule type" value="Genomic_DNA"/>
</dbReference>
<gene>
    <name evidence="1" type="ORF">GCM10011395_18350</name>
</gene>
<dbReference type="Proteomes" id="UP000618591">
    <property type="component" value="Unassembled WGS sequence"/>
</dbReference>
<keyword evidence="2" id="KW-1185">Reference proteome</keyword>
<proteinExistence type="predicted"/>
<evidence type="ECO:0000313" key="2">
    <source>
        <dbReference type="Proteomes" id="UP000618591"/>
    </source>
</evidence>
<protein>
    <recommendedName>
        <fullName evidence="3">DUF3108 domain-containing protein</fullName>
    </recommendedName>
</protein>
<evidence type="ECO:0008006" key="3">
    <source>
        <dbReference type="Google" id="ProtNLM"/>
    </source>
</evidence>
<name>A0ABQ1GR41_9SPHN</name>
<dbReference type="RefSeq" id="WP_188446717.1">
    <property type="nucleotide sequence ID" value="NZ_BMDW01000009.1"/>
</dbReference>
<reference evidence="2" key="1">
    <citation type="journal article" date="2019" name="Int. J. Syst. Evol. Microbiol.">
        <title>The Global Catalogue of Microorganisms (GCM) 10K type strain sequencing project: providing services to taxonomists for standard genome sequencing and annotation.</title>
        <authorList>
            <consortium name="The Broad Institute Genomics Platform"/>
            <consortium name="The Broad Institute Genome Sequencing Center for Infectious Disease"/>
            <person name="Wu L."/>
            <person name="Ma J."/>
        </authorList>
    </citation>
    <scope>NUCLEOTIDE SEQUENCE [LARGE SCALE GENOMIC DNA]</scope>
    <source>
        <strain evidence="2">CGMCC 1.10106</strain>
    </source>
</reference>
<evidence type="ECO:0000313" key="1">
    <source>
        <dbReference type="EMBL" id="GGA48357.1"/>
    </source>
</evidence>